<accession>A0A1Q9HQD3</accession>
<reference evidence="1 2" key="1">
    <citation type="submission" date="2016-09" db="EMBL/GenBank/DDBJ databases">
        <title>Genomic Taxonomy of the Vibrionaceae.</title>
        <authorList>
            <person name="Gonzalez-Castillo A."/>
            <person name="Gomez-Gil B."/>
            <person name="Enciso-Ibarra K."/>
        </authorList>
    </citation>
    <scope>NUCLEOTIDE SEQUENCE [LARGE SCALE GENOMIC DNA]</scope>
    <source>
        <strain evidence="1 2">CAIM 703</strain>
    </source>
</reference>
<name>A0A1Q9HQD3_9VIBR</name>
<comment type="caution">
    <text evidence="1">The sequence shown here is derived from an EMBL/GenBank/DDBJ whole genome shotgun (WGS) entry which is preliminary data.</text>
</comment>
<organism evidence="1 2">
    <name type="scientific">Vibrio panuliri</name>
    <dbReference type="NCBI Taxonomy" id="1381081"/>
    <lineage>
        <taxon>Bacteria</taxon>
        <taxon>Pseudomonadati</taxon>
        <taxon>Pseudomonadota</taxon>
        <taxon>Gammaproteobacteria</taxon>
        <taxon>Vibrionales</taxon>
        <taxon>Vibrionaceae</taxon>
        <taxon>Vibrio</taxon>
    </lineage>
</organism>
<dbReference type="EMBL" id="MJMJ01000001">
    <property type="protein sequence ID" value="OLQ93070.1"/>
    <property type="molecule type" value="Genomic_DNA"/>
</dbReference>
<proteinExistence type="predicted"/>
<dbReference type="STRING" id="1381081.BIY22_00840"/>
<sequence>MLIVTKLPTNSPTDFCVAFIERELEDNREKKIWMSRWPIMQRMIDQASNLERVFNELIHRFGYADKLAIHYESERPNAEAVWLTLEHIWMSEDFAKEEFIQARTNRRELLKLQEDISELSCRLAGMLRRQSELYELSGFRRHDYQTAIDSLVQGGEHNYLFGAYVKNELESLAYQYDLKYWPSRADVVEAIGEFEELQPIPRHVEIPDAVLDGRASDHKDFVLAFDAQFDEINQLPIGFRFSNQAMADIINVVLDFPEDKLILGDTIRTIRNRYVVVK</sequence>
<gene>
    <name evidence="1" type="ORF">BIY22_00840</name>
</gene>
<protein>
    <submittedName>
        <fullName evidence="1">Uncharacterized protein</fullName>
    </submittedName>
</protein>
<evidence type="ECO:0000313" key="1">
    <source>
        <dbReference type="EMBL" id="OLQ93070.1"/>
    </source>
</evidence>
<dbReference type="OrthoDB" id="9789675at2"/>
<dbReference type="Proteomes" id="UP000186313">
    <property type="component" value="Unassembled WGS sequence"/>
</dbReference>
<evidence type="ECO:0000313" key="2">
    <source>
        <dbReference type="Proteomes" id="UP000186313"/>
    </source>
</evidence>
<dbReference type="AlphaFoldDB" id="A0A1Q9HQD3"/>